<feature type="transmembrane region" description="Helical" evidence="1">
    <location>
        <begin position="164"/>
        <end position="184"/>
    </location>
</feature>
<keyword evidence="1" id="KW-0472">Membrane</keyword>
<evidence type="ECO:0000256" key="1">
    <source>
        <dbReference type="SAM" id="Phobius"/>
    </source>
</evidence>
<evidence type="ECO:0000313" key="2">
    <source>
        <dbReference type="EMBL" id="MEF2965232.1"/>
    </source>
</evidence>
<feature type="transmembrane region" description="Helical" evidence="1">
    <location>
        <begin position="269"/>
        <end position="290"/>
    </location>
</feature>
<organism evidence="2 3">
    <name type="scientific">Paenibacillus haidiansis</name>
    <dbReference type="NCBI Taxonomy" id="1574488"/>
    <lineage>
        <taxon>Bacteria</taxon>
        <taxon>Bacillati</taxon>
        <taxon>Bacillota</taxon>
        <taxon>Bacilli</taxon>
        <taxon>Bacillales</taxon>
        <taxon>Paenibacillaceae</taxon>
        <taxon>Paenibacillus</taxon>
    </lineage>
</organism>
<evidence type="ECO:0000313" key="3">
    <source>
        <dbReference type="Proteomes" id="UP001306950"/>
    </source>
</evidence>
<feature type="transmembrane region" description="Helical" evidence="1">
    <location>
        <begin position="97"/>
        <end position="116"/>
    </location>
</feature>
<feature type="transmembrane region" description="Helical" evidence="1">
    <location>
        <begin position="242"/>
        <end position="262"/>
    </location>
</feature>
<sequence length="392" mass="41816">MSTMARLTGPMRNLLLVVLIYHLAIWMDLIATLQYWGFDLGADPVELGILVMSFSGSMAFAGALFEGRVRTGQRFILIAAALGGAMCMEVYPLFPSVAFGIIPIIVKGGLIGLMAGAHKACMERLCVHGELAKVDELFEWCAAAMKFAGPLVAVIIIGSGIGVIPVHISSSLYVLAALAALFLPKLNGEAASIEYPVDTEPRSDSLLLIAGLVALAAMSLFVTVGDSQLVILFRDVYAWNDAVPVALVMAAAGIGTYLVRFWQADRRSFVWVGISCLALAAAFFVLTGGIQVRMPLIWVLLVFLVAGVFWQAGFTVYLRKISGDEAGSARFGIIMAATYISGPLFGGIMVKMIGIQHVYQLAGLSLLGIALAFGIIYAARQTLTAKLKTKKG</sequence>
<feature type="transmembrane region" description="Helical" evidence="1">
    <location>
        <begin position="72"/>
        <end position="91"/>
    </location>
</feature>
<feature type="transmembrane region" description="Helical" evidence="1">
    <location>
        <begin position="47"/>
        <end position="65"/>
    </location>
</feature>
<dbReference type="Gene3D" id="1.20.1250.20">
    <property type="entry name" value="MFS general substrate transporter like domains"/>
    <property type="match status" value="1"/>
</dbReference>
<reference evidence="2 3" key="1">
    <citation type="submission" date="2024-02" db="EMBL/GenBank/DDBJ databases">
        <title>A nitrogen-fixing paenibacillus bacterium.</title>
        <authorList>
            <person name="Zhang W.L."/>
            <person name="Chen S.F."/>
        </authorList>
    </citation>
    <scope>NUCLEOTIDE SEQUENCE [LARGE SCALE GENOMIC DNA]</scope>
    <source>
        <strain evidence="2 3">M1</strain>
    </source>
</reference>
<gene>
    <name evidence="2" type="ORF">V3851_05245</name>
</gene>
<comment type="caution">
    <text evidence="2">The sequence shown here is derived from an EMBL/GenBank/DDBJ whole genome shotgun (WGS) entry which is preliminary data.</text>
</comment>
<accession>A0ABU7VNB2</accession>
<evidence type="ECO:0008006" key="4">
    <source>
        <dbReference type="Google" id="ProtNLM"/>
    </source>
</evidence>
<feature type="transmembrane region" description="Helical" evidence="1">
    <location>
        <begin position="331"/>
        <end position="353"/>
    </location>
</feature>
<dbReference type="SUPFAM" id="SSF103473">
    <property type="entry name" value="MFS general substrate transporter"/>
    <property type="match status" value="1"/>
</dbReference>
<name>A0ABU7VNB2_9BACL</name>
<dbReference type="EMBL" id="JAZHPZ010000002">
    <property type="protein sequence ID" value="MEF2965232.1"/>
    <property type="molecule type" value="Genomic_DNA"/>
</dbReference>
<proteinExistence type="predicted"/>
<keyword evidence="1" id="KW-1133">Transmembrane helix</keyword>
<keyword evidence="1" id="KW-0812">Transmembrane</keyword>
<dbReference type="RefSeq" id="WP_331845469.1">
    <property type="nucleotide sequence ID" value="NZ_JAZHPZ010000002.1"/>
</dbReference>
<feature type="transmembrane region" description="Helical" evidence="1">
    <location>
        <begin position="137"/>
        <end position="158"/>
    </location>
</feature>
<feature type="transmembrane region" description="Helical" evidence="1">
    <location>
        <begin position="296"/>
        <end position="319"/>
    </location>
</feature>
<keyword evidence="3" id="KW-1185">Reference proteome</keyword>
<feature type="transmembrane region" description="Helical" evidence="1">
    <location>
        <begin position="12"/>
        <end position="35"/>
    </location>
</feature>
<feature type="transmembrane region" description="Helical" evidence="1">
    <location>
        <begin position="359"/>
        <end position="379"/>
    </location>
</feature>
<dbReference type="InterPro" id="IPR036259">
    <property type="entry name" value="MFS_trans_sf"/>
</dbReference>
<protein>
    <recommendedName>
        <fullName evidence="4">MFS transporter</fullName>
    </recommendedName>
</protein>
<dbReference type="Proteomes" id="UP001306950">
    <property type="component" value="Unassembled WGS sequence"/>
</dbReference>
<feature type="transmembrane region" description="Helical" evidence="1">
    <location>
        <begin position="205"/>
        <end position="222"/>
    </location>
</feature>